<keyword evidence="2" id="KW-0472">Membrane</keyword>
<feature type="transmembrane region" description="Helical" evidence="2">
    <location>
        <begin position="64"/>
        <end position="86"/>
    </location>
</feature>
<protein>
    <submittedName>
        <fullName evidence="3">Uncharacterized protein</fullName>
    </submittedName>
</protein>
<evidence type="ECO:0000256" key="1">
    <source>
        <dbReference type="SAM" id="MobiDB-lite"/>
    </source>
</evidence>
<evidence type="ECO:0000313" key="3">
    <source>
        <dbReference type="EMBL" id="MEJ5978091.1"/>
    </source>
</evidence>
<evidence type="ECO:0000256" key="2">
    <source>
        <dbReference type="SAM" id="Phobius"/>
    </source>
</evidence>
<feature type="compositionally biased region" description="Low complexity" evidence="1">
    <location>
        <begin position="120"/>
        <end position="139"/>
    </location>
</feature>
<feature type="region of interest" description="Disordered" evidence="1">
    <location>
        <begin position="120"/>
        <end position="147"/>
    </location>
</feature>
<evidence type="ECO:0000313" key="4">
    <source>
        <dbReference type="Proteomes" id="UP001361239"/>
    </source>
</evidence>
<accession>A0ABU8RYE8</accession>
<keyword evidence="2" id="KW-0812">Transmembrane</keyword>
<feature type="compositionally biased region" description="Low complexity" evidence="1">
    <location>
        <begin position="212"/>
        <end position="223"/>
    </location>
</feature>
<feature type="region of interest" description="Disordered" evidence="1">
    <location>
        <begin position="170"/>
        <end position="223"/>
    </location>
</feature>
<dbReference type="EMBL" id="JBBHJZ010000003">
    <property type="protein sequence ID" value="MEJ5978091.1"/>
    <property type="molecule type" value="Genomic_DNA"/>
</dbReference>
<keyword evidence="4" id="KW-1185">Reference proteome</keyword>
<comment type="caution">
    <text evidence="3">The sequence shown here is derived from an EMBL/GenBank/DDBJ whole genome shotgun (WGS) entry which is preliminary data.</text>
</comment>
<name>A0ABU8RYE8_9SPHN</name>
<sequence>MTGEPDRESDLIRKLGELTPPEAPADLAARIVRSVTQLPQQPTFTPQPESPAPVVPKRARARQWLPRAIGGAAAACAIGALLVHVIDLSDRTPDAPPHADKPAQAVKVVTGSVEVRLATASDAPAKPAPAARKSARPAPKVVRKPVEPEIAPSEGVPLEVEATPEFAIENSPTVAPLDKPSERAMVGPADPRGVVGPMPRSGPAPGFGISGSGASMPGSAPHY</sequence>
<reference evidence="3 4" key="1">
    <citation type="submission" date="2024-03" db="EMBL/GenBank/DDBJ databases">
        <authorList>
            <person name="Jo J.-H."/>
        </authorList>
    </citation>
    <scope>NUCLEOTIDE SEQUENCE [LARGE SCALE GENOMIC DNA]</scope>
    <source>
        <strain evidence="3 4">PS1R-30</strain>
    </source>
</reference>
<organism evidence="3 4">
    <name type="scientific">Novosphingobium anseongense</name>
    <dbReference type="NCBI Taxonomy" id="3133436"/>
    <lineage>
        <taxon>Bacteria</taxon>
        <taxon>Pseudomonadati</taxon>
        <taxon>Pseudomonadota</taxon>
        <taxon>Alphaproteobacteria</taxon>
        <taxon>Sphingomonadales</taxon>
        <taxon>Sphingomonadaceae</taxon>
        <taxon>Novosphingobium</taxon>
    </lineage>
</organism>
<dbReference type="Proteomes" id="UP001361239">
    <property type="component" value="Unassembled WGS sequence"/>
</dbReference>
<dbReference type="RefSeq" id="WP_339588032.1">
    <property type="nucleotide sequence ID" value="NZ_JBBHJZ010000003.1"/>
</dbReference>
<gene>
    <name evidence="3" type="ORF">WG901_15675</name>
</gene>
<proteinExistence type="predicted"/>
<keyword evidence="2" id="KW-1133">Transmembrane helix</keyword>